<accession>A0ABS6UBE3</accession>
<keyword evidence="2" id="KW-0808">Transferase</keyword>
<dbReference type="EMBL" id="JADQDF010000001">
    <property type="protein sequence ID" value="MBW0129543.1"/>
    <property type="molecule type" value="Genomic_DNA"/>
</dbReference>
<name>A0ABS6UBE3_9PSEU</name>
<reference evidence="2 3" key="1">
    <citation type="submission" date="2020-11" db="EMBL/GenBank/DDBJ databases">
        <title>Pseudonocardia abyssalis sp. nov. and Pseudonocardia oceani sp. nov., description and phylogenomic analysis of two novel actinomycetes isolated from the deep Southern Ocean.</title>
        <authorList>
            <person name="Parra J."/>
        </authorList>
    </citation>
    <scope>NUCLEOTIDE SEQUENCE [LARGE SCALE GENOMIC DNA]</scope>
    <source>
        <strain evidence="3">KRD185</strain>
    </source>
</reference>
<evidence type="ECO:0000313" key="2">
    <source>
        <dbReference type="EMBL" id="MBW0129543.1"/>
    </source>
</evidence>
<gene>
    <name evidence="2" type="ORF">I4I82_17930</name>
</gene>
<keyword evidence="3" id="KW-1185">Reference proteome</keyword>
<dbReference type="CDD" id="cd02440">
    <property type="entry name" value="AdoMet_MTases"/>
    <property type="match status" value="1"/>
</dbReference>
<dbReference type="Proteomes" id="UP000694300">
    <property type="component" value="Unassembled WGS sequence"/>
</dbReference>
<protein>
    <submittedName>
        <fullName evidence="2">Methyltransferase domain-containing protein</fullName>
    </submittedName>
</protein>
<dbReference type="GO" id="GO:0032259">
    <property type="term" value="P:methylation"/>
    <property type="evidence" value="ECO:0007669"/>
    <property type="project" value="UniProtKB-KW"/>
</dbReference>
<proteinExistence type="predicted"/>
<dbReference type="GO" id="GO:0008168">
    <property type="term" value="F:methyltransferase activity"/>
    <property type="evidence" value="ECO:0007669"/>
    <property type="project" value="UniProtKB-KW"/>
</dbReference>
<evidence type="ECO:0000313" key="3">
    <source>
        <dbReference type="Proteomes" id="UP000694300"/>
    </source>
</evidence>
<dbReference type="RefSeq" id="WP_226370124.1">
    <property type="nucleotide sequence ID" value="NZ_JADQDE010000348.1"/>
</dbReference>
<organism evidence="2 3">
    <name type="scientific">Pseudonocardia oceani</name>
    <dbReference type="NCBI Taxonomy" id="2792013"/>
    <lineage>
        <taxon>Bacteria</taxon>
        <taxon>Bacillati</taxon>
        <taxon>Actinomycetota</taxon>
        <taxon>Actinomycetes</taxon>
        <taxon>Pseudonocardiales</taxon>
        <taxon>Pseudonocardiaceae</taxon>
        <taxon>Pseudonocardia</taxon>
    </lineage>
</organism>
<keyword evidence="2" id="KW-0489">Methyltransferase</keyword>
<evidence type="ECO:0000256" key="1">
    <source>
        <dbReference type="SAM" id="MobiDB-lite"/>
    </source>
</evidence>
<comment type="caution">
    <text evidence="2">The sequence shown here is derived from an EMBL/GenBank/DDBJ whole genome shotgun (WGS) entry which is preliminary data.</text>
</comment>
<sequence length="251" mass="25901">MTASFARALSGQHAVLVRSDGGTSRLDVERWRGAAAGEDAWLLDRCRGATIDLGCGPGRLVEALAARGIETLGVDAALEAVAQCTGRGVPVVHADVFAPLPGEGTWAHVLLADGNLGIGGDPAALLARAALLVADGGTLLVELDPAEPGLWRGEARVRSDDALTPPFRWACAGPSALPGIAARAGLRAAAHYRGVRRFVELTAVDGDHERDRAGAGRGCRHRRGPLVPERGAPRGTCAHDTIPAPAPQEPG</sequence>
<feature type="region of interest" description="Disordered" evidence="1">
    <location>
        <begin position="209"/>
        <end position="251"/>
    </location>
</feature>
<dbReference type="Pfam" id="PF07021">
    <property type="entry name" value="MetW"/>
    <property type="match status" value="1"/>
</dbReference>
<dbReference type="InterPro" id="IPR010743">
    <property type="entry name" value="Methionine_synth_MetW"/>
</dbReference>